<accession>A0A8A4XD79</accession>
<dbReference type="EMBL" id="MW046404">
    <property type="protein sequence ID" value="QTE03772.1"/>
    <property type="molecule type" value="Genomic_DNA"/>
</dbReference>
<proteinExistence type="predicted"/>
<organism evidence="1">
    <name type="scientific">Emberiza rustica parvoviridae sp</name>
    <dbReference type="NCBI Taxonomy" id="2794478"/>
    <lineage>
        <taxon>Viruses</taxon>
        <taxon>Monodnaviria</taxon>
        <taxon>Shotokuvirae</taxon>
        <taxon>Cossaviricota</taxon>
        <taxon>Quintoviricetes</taxon>
        <taxon>Piccovirales</taxon>
        <taxon>Parvoviridae</taxon>
    </lineage>
</organism>
<name>A0A8A4XD79_9VIRU</name>
<evidence type="ECO:0000313" key="1">
    <source>
        <dbReference type="EMBL" id="QTE03772.1"/>
    </source>
</evidence>
<reference evidence="1" key="1">
    <citation type="submission" date="2020-09" db="EMBL/GenBank/DDBJ databases">
        <title>Parvovirus dark matter in the feces of wild birds.</title>
        <authorList>
            <person name="Dai Z."/>
            <person name="Yang S."/>
            <person name="Zhang W."/>
        </authorList>
    </citation>
    <scope>NUCLEOTIDE SEQUENCE</scope>
    <source>
        <strain evidence="1">Rbu36par06</strain>
    </source>
</reference>
<sequence>MGIKGVNVLIRNSIMSDLSVFGQPEYTARQVKQVFTTLCLTVGCLYKHLTYFRRTPVQKYPILVPMTIADFWLEIVTIVVDCLASEEKLPKGNLEEFVKAQMQQEDSTILEYLSLDNIKTLRHYVTRLRQEIEELNLPSSSQTQTTITSYTTAPTLTNPAGASALSLLPDISEKLDSETSYQMKSTPSSNITIVREKKPSTSKCVITKTPDLLIKLQITNLLEVPPLDLWDGKEMWRHKMVDMTAILNTKNPEQNEIGLEAQRIANSFLAIIQKKERILKQAERELEEGPSNKRARN</sequence>
<protein>
    <submittedName>
        <fullName evidence="1">Nonstructural protein 1</fullName>
    </submittedName>
</protein>